<evidence type="ECO:0000256" key="1">
    <source>
        <dbReference type="ARBA" id="ARBA00010873"/>
    </source>
</evidence>
<comment type="similarity">
    <text evidence="1">Belongs to the MobA/MobL family.</text>
</comment>
<accession>A0A758K1N0</accession>
<reference evidence="5" key="1">
    <citation type="journal article" date="2018" name="Genome Biol.">
        <title>SKESA: strategic k-mer extension for scrupulous assemblies.</title>
        <authorList>
            <person name="Souvorov A."/>
            <person name="Agarwala R."/>
            <person name="Lipman D.J."/>
        </authorList>
    </citation>
    <scope>NUCLEOTIDE SEQUENCE</scope>
    <source>
        <strain evidence="5">MA.NL_R66</strain>
    </source>
</reference>
<feature type="compositionally biased region" description="Basic and acidic residues" evidence="3">
    <location>
        <begin position="293"/>
        <end position="311"/>
    </location>
</feature>
<sequence length="521" mass="60655">MAIFHLSVKTFSRSKGQSATASVAYRAGEKIKCDREGRTHDYTKKGGVLHSEIFLPPNAPSWANDRQQLWNQVEKAEKRKNSTVAREFEVALPYELDKEQRIALVQDFAKQIVERHGCAVDAHLHDDDKRTVKANHHAHIMLTTRKLEQDGFTDKTRELDQKQSGEIVYWREQWAKTVNKHLWEHGIDKQVDHRSLKEQGLEREPTIKMGVNASALERKGVKTERGDYNRAIKSYDPDKINKHLTTQFKQAEELYNKLQFIEKRLPEVKRDIADKQPSLYRSLDDMGISTAPPEERTIHNEQSETTTDRSSSRMVEQVTPERNSDERERRLLSVSKQESHKLGKGHTEEVGSKDSSISSTTSGDKLSDLQTNLSISEKRNLIKSFNEHIDKQAKKLLDEKLKKIREHAKLLSTEIEDIKSEKPLIFGKKEWQEKLDIKVEKYNRIREYHNYIESQGVTKEIRTDALRNYYLERPDAYDSIQAMDEEVGAFDKEQAQRELEQRQKYTVSRRIMLSNDKGMDR</sequence>
<evidence type="ECO:0000259" key="4">
    <source>
        <dbReference type="Pfam" id="PF03389"/>
    </source>
</evidence>
<dbReference type="NCBIfam" id="NF041496">
    <property type="entry name" value="MobQ"/>
    <property type="match status" value="1"/>
</dbReference>
<feature type="compositionally biased region" description="Basic and acidic residues" evidence="3">
    <location>
        <begin position="322"/>
        <end position="352"/>
    </location>
</feature>
<dbReference type="EMBL" id="DAAXIT010000042">
    <property type="protein sequence ID" value="HAG1192618.1"/>
    <property type="molecule type" value="Genomic_DNA"/>
</dbReference>
<evidence type="ECO:0000256" key="3">
    <source>
        <dbReference type="SAM" id="MobiDB-lite"/>
    </source>
</evidence>
<name>A0A758K1N0_SALER</name>
<feature type="domain" description="MobA/MobL protein" evidence="4">
    <location>
        <begin position="17"/>
        <end position="219"/>
    </location>
</feature>
<organism evidence="5">
    <name type="scientific">Salmonella enterica</name>
    <name type="common">Salmonella choleraesuis</name>
    <dbReference type="NCBI Taxonomy" id="28901"/>
    <lineage>
        <taxon>Bacteria</taxon>
        <taxon>Pseudomonadati</taxon>
        <taxon>Pseudomonadota</taxon>
        <taxon>Gammaproteobacteria</taxon>
        <taxon>Enterobacterales</taxon>
        <taxon>Enterobacteriaceae</taxon>
        <taxon>Salmonella</taxon>
    </lineage>
</organism>
<feature type="region of interest" description="Disordered" evidence="3">
    <location>
        <begin position="279"/>
        <end position="367"/>
    </location>
</feature>
<dbReference type="Gene3D" id="3.30.930.30">
    <property type="match status" value="1"/>
</dbReference>
<dbReference type="AlphaFoldDB" id="A0A758K1N0"/>
<feature type="compositionally biased region" description="Low complexity" evidence="3">
    <location>
        <begin position="353"/>
        <end position="364"/>
    </location>
</feature>
<keyword evidence="2" id="KW-0184">Conjugation</keyword>
<reference evidence="5" key="2">
    <citation type="submission" date="2020-02" db="EMBL/GenBank/DDBJ databases">
        <authorList>
            <consortium name="NCBI Pathogen Detection Project"/>
        </authorList>
    </citation>
    <scope>NUCLEOTIDE SEQUENCE</scope>
    <source>
        <strain evidence="5">MA.NL_R66</strain>
    </source>
</reference>
<gene>
    <name evidence="5" type="ORF">G8W20_004853</name>
</gene>
<dbReference type="InterPro" id="IPR005053">
    <property type="entry name" value="MobA_MobL"/>
</dbReference>
<evidence type="ECO:0000313" key="5">
    <source>
        <dbReference type="EMBL" id="HAG1192618.1"/>
    </source>
</evidence>
<dbReference type="Pfam" id="PF03389">
    <property type="entry name" value="MobA_MobL"/>
    <property type="match status" value="1"/>
</dbReference>
<evidence type="ECO:0000256" key="2">
    <source>
        <dbReference type="ARBA" id="ARBA00022971"/>
    </source>
</evidence>
<comment type="caution">
    <text evidence="5">The sequence shown here is derived from an EMBL/GenBank/DDBJ whole genome shotgun (WGS) entry which is preliminary data.</text>
</comment>
<proteinExistence type="inferred from homology"/>
<protein>
    <submittedName>
        <fullName evidence="5">MobA/MobL family protein</fullName>
    </submittedName>
</protein>